<dbReference type="HAMAP" id="MF_00276">
    <property type="entry name" value="KdpC"/>
    <property type="match status" value="1"/>
</dbReference>
<evidence type="ECO:0000256" key="3">
    <source>
        <dbReference type="ARBA" id="ARBA00022538"/>
    </source>
</evidence>
<proteinExistence type="inferred from homology"/>
<keyword evidence="1 11" id="KW-0813">Transport</keyword>
<dbReference type="Pfam" id="PF02669">
    <property type="entry name" value="KdpC"/>
    <property type="match status" value="1"/>
</dbReference>
<evidence type="ECO:0000256" key="7">
    <source>
        <dbReference type="ARBA" id="ARBA00022958"/>
    </source>
</evidence>
<dbReference type="NCBIfam" id="NF010600">
    <property type="entry name" value="PRK13995.1"/>
    <property type="match status" value="1"/>
</dbReference>
<dbReference type="PIRSF" id="PIRSF001296">
    <property type="entry name" value="K_ATPase_KdpC"/>
    <property type="match status" value="1"/>
</dbReference>
<comment type="function">
    <text evidence="11">Part of the high-affinity ATP-driven potassium transport (or Kdp) system, which catalyzes the hydrolysis of ATP coupled with the electrogenic transport of potassium into the cytoplasm. This subunit acts as a catalytic chaperone that increases the ATP-binding affinity of the ATP-hydrolyzing subunit KdpB by the formation of a transient KdpB/KdpC/ATP ternary complex.</text>
</comment>
<keyword evidence="8 11" id="KW-1133">Transmembrane helix</keyword>
<evidence type="ECO:0000256" key="4">
    <source>
        <dbReference type="ARBA" id="ARBA00022692"/>
    </source>
</evidence>
<comment type="subunit">
    <text evidence="11">The system is composed of three essential subunits: KdpA, KdpB and KdpC.</text>
</comment>
<evidence type="ECO:0000256" key="6">
    <source>
        <dbReference type="ARBA" id="ARBA00022840"/>
    </source>
</evidence>
<organism evidence="12 13">
    <name type="scientific">Kineothrix sedimenti</name>
    <dbReference type="NCBI Taxonomy" id="3123317"/>
    <lineage>
        <taxon>Bacteria</taxon>
        <taxon>Bacillati</taxon>
        <taxon>Bacillota</taxon>
        <taxon>Clostridia</taxon>
        <taxon>Lachnospirales</taxon>
        <taxon>Lachnospiraceae</taxon>
        <taxon>Kineothrix</taxon>
    </lineage>
</organism>
<dbReference type="EMBL" id="CP146256">
    <property type="protein sequence ID" value="XAH75244.1"/>
    <property type="molecule type" value="Genomic_DNA"/>
</dbReference>
<protein>
    <recommendedName>
        <fullName evidence="11">Potassium-transporting ATPase KdpC subunit</fullName>
    </recommendedName>
    <alternativeName>
        <fullName evidence="11">ATP phosphohydrolase [potassium-transporting] C chain</fullName>
    </alternativeName>
    <alternativeName>
        <fullName evidence="11">Potassium-binding and translocating subunit C</fullName>
    </alternativeName>
    <alternativeName>
        <fullName evidence="11">Potassium-translocating ATPase C chain</fullName>
    </alternativeName>
</protein>
<name>A0ABZ3F0E2_9FIRM</name>
<evidence type="ECO:0000256" key="2">
    <source>
        <dbReference type="ARBA" id="ARBA00022475"/>
    </source>
</evidence>
<keyword evidence="4 11" id="KW-0812">Transmembrane</keyword>
<gene>
    <name evidence="11" type="primary">kdpC</name>
    <name evidence="12" type="ORF">V6984_05665</name>
</gene>
<sequence length="212" mass="22780">MMKFLKGIKSPLLISAVMLLICGLGYPLLLTGISQIIFPHQANGSLVMIDGQNVGSELIGQDFTDPRFMKGRPSAVNYNTYTQEDKENGNYTGVSSGSSNYATTNPELAKRVKADIEKFLSENPSINKEDIPTDLLTASGSGLDPHISLASAVVQIPALVETTGLPEELLEDIVKKNTQGKSLGIFGEETVNVLKVNLEIVKELGLAEQASE</sequence>
<evidence type="ECO:0000256" key="8">
    <source>
        <dbReference type="ARBA" id="ARBA00022989"/>
    </source>
</evidence>
<evidence type="ECO:0000256" key="9">
    <source>
        <dbReference type="ARBA" id="ARBA00023065"/>
    </source>
</evidence>
<keyword evidence="9 11" id="KW-0406">Ion transport</keyword>
<dbReference type="NCBIfam" id="TIGR00681">
    <property type="entry name" value="kdpC"/>
    <property type="match status" value="1"/>
</dbReference>
<keyword evidence="3 11" id="KW-0633">Potassium transport</keyword>
<reference evidence="12 13" key="1">
    <citation type="submission" date="2024-02" db="EMBL/GenBank/DDBJ databases">
        <title>Bacterial strain from lacustrine sediment.</title>
        <authorList>
            <person name="Petit C."/>
            <person name="Fadhlaoui K."/>
        </authorList>
    </citation>
    <scope>NUCLEOTIDE SEQUENCE [LARGE SCALE GENOMIC DNA]</scope>
    <source>
        <strain evidence="12 13">IPX-CK</strain>
    </source>
</reference>
<dbReference type="PANTHER" id="PTHR30042">
    <property type="entry name" value="POTASSIUM-TRANSPORTING ATPASE C CHAIN"/>
    <property type="match status" value="1"/>
</dbReference>
<accession>A0ABZ3F0E2</accession>
<keyword evidence="5 11" id="KW-0547">Nucleotide-binding</keyword>
<dbReference type="NCBIfam" id="NF001454">
    <property type="entry name" value="PRK00315.1"/>
    <property type="match status" value="1"/>
</dbReference>
<evidence type="ECO:0000256" key="10">
    <source>
        <dbReference type="ARBA" id="ARBA00023136"/>
    </source>
</evidence>
<dbReference type="RefSeq" id="WP_342758807.1">
    <property type="nucleotide sequence ID" value="NZ_CP146256.1"/>
</dbReference>
<evidence type="ECO:0000256" key="11">
    <source>
        <dbReference type="HAMAP-Rule" id="MF_00276"/>
    </source>
</evidence>
<dbReference type="PANTHER" id="PTHR30042:SF2">
    <property type="entry name" value="POTASSIUM-TRANSPORTING ATPASE KDPC SUBUNIT"/>
    <property type="match status" value="1"/>
</dbReference>
<evidence type="ECO:0000256" key="5">
    <source>
        <dbReference type="ARBA" id="ARBA00022741"/>
    </source>
</evidence>
<evidence type="ECO:0000313" key="13">
    <source>
        <dbReference type="Proteomes" id="UP001451571"/>
    </source>
</evidence>
<keyword evidence="6 11" id="KW-0067">ATP-binding</keyword>
<evidence type="ECO:0000313" key="12">
    <source>
        <dbReference type="EMBL" id="XAH75244.1"/>
    </source>
</evidence>
<feature type="transmembrane region" description="Helical" evidence="11">
    <location>
        <begin position="12"/>
        <end position="38"/>
    </location>
</feature>
<comment type="similarity">
    <text evidence="11">Belongs to the KdpC family.</text>
</comment>
<keyword evidence="2 11" id="KW-1003">Cell membrane</keyword>
<evidence type="ECO:0000256" key="1">
    <source>
        <dbReference type="ARBA" id="ARBA00022448"/>
    </source>
</evidence>
<keyword evidence="10 11" id="KW-0472">Membrane</keyword>
<keyword evidence="7 11" id="KW-0630">Potassium</keyword>
<keyword evidence="13" id="KW-1185">Reference proteome</keyword>
<comment type="subcellular location">
    <subcellularLocation>
        <location evidence="11">Cell membrane</location>
        <topology evidence="11">Single-pass membrane protein</topology>
    </subcellularLocation>
</comment>
<dbReference type="InterPro" id="IPR003820">
    <property type="entry name" value="KdpC"/>
</dbReference>
<dbReference type="Proteomes" id="UP001451571">
    <property type="component" value="Chromosome"/>
</dbReference>